<dbReference type="Gene3D" id="1.10.10.10">
    <property type="entry name" value="Winged helix-like DNA-binding domain superfamily/Winged helix DNA-binding domain"/>
    <property type="match status" value="1"/>
</dbReference>
<evidence type="ECO:0000256" key="5">
    <source>
        <dbReference type="ARBA" id="ARBA00023163"/>
    </source>
</evidence>
<dbReference type="AlphaFoldDB" id="A0A2S8FPG3"/>
<evidence type="ECO:0000256" key="4">
    <source>
        <dbReference type="ARBA" id="ARBA00023125"/>
    </source>
</evidence>
<dbReference type="GO" id="GO:0003677">
    <property type="term" value="F:DNA binding"/>
    <property type="evidence" value="ECO:0007669"/>
    <property type="project" value="UniProtKB-KW"/>
</dbReference>
<comment type="caution">
    <text evidence="8">The sequence shown here is derived from an EMBL/GenBank/DDBJ whole genome shotgun (WGS) entry which is preliminary data.</text>
</comment>
<dbReference type="SUPFAM" id="SSF88946">
    <property type="entry name" value="Sigma2 domain of RNA polymerase sigma factors"/>
    <property type="match status" value="1"/>
</dbReference>
<reference evidence="8 9" key="1">
    <citation type="submission" date="2018-02" db="EMBL/GenBank/DDBJ databases">
        <title>Comparative genomes isolates from brazilian mangrove.</title>
        <authorList>
            <person name="Araujo J.E."/>
            <person name="Taketani R.G."/>
            <person name="Silva M.C.P."/>
            <person name="Loureco M.V."/>
            <person name="Andreote F.D."/>
        </authorList>
    </citation>
    <scope>NUCLEOTIDE SEQUENCE [LARGE SCALE GENOMIC DNA]</scope>
    <source>
        <strain evidence="8 9">Hex-1 MGV</strain>
    </source>
</reference>
<dbReference type="InterPro" id="IPR013325">
    <property type="entry name" value="RNA_pol_sigma_r2"/>
</dbReference>
<sequence length="181" mass="19719">MNDSPSIDSTENALLRQHGQSVWSVIVRLLGDDGHDAADCFQQAYLQFVAQTGGNASVRNPSALLKKIAAARAIDFVRRRIRERARTAMVEPDAVPSAKSFSPEAVLKEEELRASLRFALAEIPQEQATAFVLTAIEDVSCEDAAAAMGVTVNHLGVLLFRARKSLQAKLSVYAPEGRTKR</sequence>
<name>A0A2S8FPG3_9BACT</name>
<evidence type="ECO:0000256" key="3">
    <source>
        <dbReference type="ARBA" id="ARBA00023082"/>
    </source>
</evidence>
<gene>
    <name evidence="8" type="ORF">C5Y83_11000</name>
</gene>
<dbReference type="Proteomes" id="UP000238322">
    <property type="component" value="Unassembled WGS sequence"/>
</dbReference>
<evidence type="ECO:0000256" key="2">
    <source>
        <dbReference type="ARBA" id="ARBA00023015"/>
    </source>
</evidence>
<evidence type="ECO:0000313" key="8">
    <source>
        <dbReference type="EMBL" id="PQO34067.1"/>
    </source>
</evidence>
<keyword evidence="3" id="KW-0731">Sigma factor</keyword>
<dbReference type="OrthoDB" id="290488at2"/>
<protein>
    <submittedName>
        <fullName evidence="8">Uncharacterized protein</fullName>
    </submittedName>
</protein>
<dbReference type="InterPro" id="IPR013324">
    <property type="entry name" value="RNA_pol_sigma_r3/r4-like"/>
</dbReference>
<dbReference type="RefSeq" id="WP_105329735.1">
    <property type="nucleotide sequence ID" value="NZ_PUHY01000010.1"/>
</dbReference>
<dbReference type="InterPro" id="IPR007627">
    <property type="entry name" value="RNA_pol_sigma70_r2"/>
</dbReference>
<dbReference type="NCBIfam" id="TIGR02937">
    <property type="entry name" value="sigma70-ECF"/>
    <property type="match status" value="1"/>
</dbReference>
<proteinExistence type="inferred from homology"/>
<feature type="domain" description="RNA polymerase sigma-70 region 2" evidence="6">
    <location>
        <begin position="14"/>
        <end position="80"/>
    </location>
</feature>
<keyword evidence="4" id="KW-0238">DNA-binding</keyword>
<dbReference type="PANTHER" id="PTHR43133">
    <property type="entry name" value="RNA POLYMERASE ECF-TYPE SIGMA FACTO"/>
    <property type="match status" value="1"/>
</dbReference>
<evidence type="ECO:0000256" key="1">
    <source>
        <dbReference type="ARBA" id="ARBA00010641"/>
    </source>
</evidence>
<evidence type="ECO:0000259" key="7">
    <source>
        <dbReference type="Pfam" id="PF08281"/>
    </source>
</evidence>
<dbReference type="InterPro" id="IPR039425">
    <property type="entry name" value="RNA_pol_sigma-70-like"/>
</dbReference>
<dbReference type="PANTHER" id="PTHR43133:SF8">
    <property type="entry name" value="RNA POLYMERASE SIGMA FACTOR HI_1459-RELATED"/>
    <property type="match status" value="1"/>
</dbReference>
<dbReference type="InterPro" id="IPR036388">
    <property type="entry name" value="WH-like_DNA-bd_sf"/>
</dbReference>
<dbReference type="Gene3D" id="1.10.1740.10">
    <property type="match status" value="1"/>
</dbReference>
<keyword evidence="5" id="KW-0804">Transcription</keyword>
<dbReference type="InterPro" id="IPR014284">
    <property type="entry name" value="RNA_pol_sigma-70_dom"/>
</dbReference>
<comment type="similarity">
    <text evidence="1">Belongs to the sigma-70 factor family. ECF subfamily.</text>
</comment>
<dbReference type="Pfam" id="PF04542">
    <property type="entry name" value="Sigma70_r2"/>
    <property type="match status" value="1"/>
</dbReference>
<organism evidence="8 9">
    <name type="scientific">Blastopirellula marina</name>
    <dbReference type="NCBI Taxonomy" id="124"/>
    <lineage>
        <taxon>Bacteria</taxon>
        <taxon>Pseudomonadati</taxon>
        <taxon>Planctomycetota</taxon>
        <taxon>Planctomycetia</taxon>
        <taxon>Pirellulales</taxon>
        <taxon>Pirellulaceae</taxon>
        <taxon>Blastopirellula</taxon>
    </lineage>
</organism>
<accession>A0A2S8FPG3</accession>
<dbReference type="Pfam" id="PF08281">
    <property type="entry name" value="Sigma70_r4_2"/>
    <property type="match status" value="1"/>
</dbReference>
<dbReference type="SUPFAM" id="SSF88659">
    <property type="entry name" value="Sigma3 and sigma4 domains of RNA polymerase sigma factors"/>
    <property type="match status" value="1"/>
</dbReference>
<feature type="domain" description="RNA polymerase sigma factor 70 region 4 type 2" evidence="7">
    <location>
        <begin position="115"/>
        <end position="166"/>
    </location>
</feature>
<dbReference type="EMBL" id="PUHY01000010">
    <property type="protein sequence ID" value="PQO34067.1"/>
    <property type="molecule type" value="Genomic_DNA"/>
</dbReference>
<dbReference type="InterPro" id="IPR013249">
    <property type="entry name" value="RNA_pol_sigma70_r4_t2"/>
</dbReference>
<evidence type="ECO:0000313" key="9">
    <source>
        <dbReference type="Proteomes" id="UP000238322"/>
    </source>
</evidence>
<dbReference type="GO" id="GO:0006352">
    <property type="term" value="P:DNA-templated transcription initiation"/>
    <property type="evidence" value="ECO:0007669"/>
    <property type="project" value="InterPro"/>
</dbReference>
<evidence type="ECO:0000259" key="6">
    <source>
        <dbReference type="Pfam" id="PF04542"/>
    </source>
</evidence>
<dbReference type="GO" id="GO:0016987">
    <property type="term" value="F:sigma factor activity"/>
    <property type="evidence" value="ECO:0007669"/>
    <property type="project" value="UniProtKB-KW"/>
</dbReference>
<keyword evidence="2" id="KW-0805">Transcription regulation</keyword>